<dbReference type="Gene3D" id="3.90.550.10">
    <property type="entry name" value="Spore Coat Polysaccharide Biosynthesis Protein SpsA, Chain A"/>
    <property type="match status" value="1"/>
</dbReference>
<dbReference type="EMBL" id="CADCVT010000207">
    <property type="protein sequence ID" value="CAA9503338.1"/>
    <property type="molecule type" value="Genomic_DNA"/>
</dbReference>
<reference evidence="2" key="1">
    <citation type="submission" date="2020-02" db="EMBL/GenBank/DDBJ databases">
        <authorList>
            <person name="Meier V. D."/>
        </authorList>
    </citation>
    <scope>NUCLEOTIDE SEQUENCE</scope>
    <source>
        <strain evidence="2">AVDCRST_MAG85</strain>
    </source>
</reference>
<name>A0A6J4SRK2_9ACTN</name>
<accession>A0A6J4SRK2</accession>
<gene>
    <name evidence="2" type="ORF">AVDCRST_MAG85-1903</name>
</gene>
<evidence type="ECO:0000313" key="2">
    <source>
        <dbReference type="EMBL" id="CAA9503338.1"/>
    </source>
</evidence>
<organism evidence="2">
    <name type="scientific">uncultured Solirubrobacteraceae bacterium</name>
    <dbReference type="NCBI Taxonomy" id="1162706"/>
    <lineage>
        <taxon>Bacteria</taxon>
        <taxon>Bacillati</taxon>
        <taxon>Actinomycetota</taxon>
        <taxon>Thermoleophilia</taxon>
        <taxon>Solirubrobacterales</taxon>
        <taxon>Solirubrobacteraceae</taxon>
        <taxon>environmental samples</taxon>
    </lineage>
</organism>
<sequence>MPRVPDVSVVIPARDAAGTLPRTLEALAVQTLARERVEVIVVDDGSTDATRTLAKASDVVDRVVAIGGLGPGAARNAGAAAARGAVLAFTDADCFPEPAWLERGLAALEDDDLVQGVVHPERDPGPFGRTVWVTAPGGLFETANLLVRRDVFAALGGFPPGLRPGGGKEMGEDVLFGWAARRSGVRIGFVQDAVVRHAVFERGPLGFVAERRRLSAFPALAAAVPELRSALLWRRGFLSSRSAAFDAAVLGVIARRPVAALPYVGFVARDLRRLGPVPAAVRVAADGVGAAALVVGSVRHRSLLL</sequence>
<dbReference type="InterPro" id="IPR001173">
    <property type="entry name" value="Glyco_trans_2-like"/>
</dbReference>
<dbReference type="InterPro" id="IPR029044">
    <property type="entry name" value="Nucleotide-diphossugar_trans"/>
</dbReference>
<dbReference type="InterPro" id="IPR050834">
    <property type="entry name" value="Glycosyltransf_2"/>
</dbReference>
<dbReference type="SUPFAM" id="SSF53448">
    <property type="entry name" value="Nucleotide-diphospho-sugar transferases"/>
    <property type="match status" value="1"/>
</dbReference>
<dbReference type="AlphaFoldDB" id="A0A6J4SRK2"/>
<dbReference type="Pfam" id="PF00535">
    <property type="entry name" value="Glycos_transf_2"/>
    <property type="match status" value="1"/>
</dbReference>
<protein>
    <recommendedName>
        <fullName evidence="1">Glycosyltransferase 2-like domain-containing protein</fullName>
    </recommendedName>
</protein>
<dbReference type="CDD" id="cd00761">
    <property type="entry name" value="Glyco_tranf_GTA_type"/>
    <property type="match status" value="1"/>
</dbReference>
<dbReference type="PANTHER" id="PTHR43685">
    <property type="entry name" value="GLYCOSYLTRANSFERASE"/>
    <property type="match status" value="1"/>
</dbReference>
<evidence type="ECO:0000259" key="1">
    <source>
        <dbReference type="Pfam" id="PF00535"/>
    </source>
</evidence>
<feature type="domain" description="Glycosyltransferase 2-like" evidence="1">
    <location>
        <begin position="8"/>
        <end position="124"/>
    </location>
</feature>
<proteinExistence type="predicted"/>
<dbReference type="PANTHER" id="PTHR43685:SF3">
    <property type="entry name" value="SLR2126 PROTEIN"/>
    <property type="match status" value="1"/>
</dbReference>